<name>A0AAN9UC24_9PEZI</name>
<proteinExistence type="inferred from homology"/>
<dbReference type="Pfam" id="PF04525">
    <property type="entry name" value="LOR"/>
    <property type="match status" value="1"/>
</dbReference>
<sequence length="200" mass="22479">MGHLQPVYPPMGCTQYINPQNEVKLILKENILSVTGDAFDVQIDPQDGQHPYPIFKVDPSFITSKKAFYDMQDNHLFDLRKEHFHLVHKTFKAVDPQGNKFFEVKSGIQLVGSKATASFTSTDGREETLVVKGNWRDSTADIVDVNRGVTVAQIHRKSKFKSFSTFAFDQNSYSLNVAPGVDYALMAALCVAFDEFHNDA</sequence>
<protein>
    <submittedName>
        <fullName evidence="2">Uncharacterized protein</fullName>
    </submittedName>
</protein>
<dbReference type="Gene3D" id="2.40.160.200">
    <property type="entry name" value="LURP1-related"/>
    <property type="match status" value="1"/>
</dbReference>
<dbReference type="SUPFAM" id="SSF54518">
    <property type="entry name" value="Tubby C-terminal domain-like"/>
    <property type="match status" value="1"/>
</dbReference>
<dbReference type="PANTHER" id="PTHR31087">
    <property type="match status" value="1"/>
</dbReference>
<dbReference type="InterPro" id="IPR007612">
    <property type="entry name" value="LOR"/>
</dbReference>
<evidence type="ECO:0000313" key="2">
    <source>
        <dbReference type="EMBL" id="KAK7739747.1"/>
    </source>
</evidence>
<evidence type="ECO:0000313" key="3">
    <source>
        <dbReference type="Proteomes" id="UP001320245"/>
    </source>
</evidence>
<accession>A0AAN9UC24</accession>
<reference evidence="2 3" key="1">
    <citation type="journal article" date="2023" name="PLoS ONE">
        <title>Cytospora paraplurivora sp. nov. isolated from orchards with fruit tree decline syndrome in Ontario, Canada.</title>
        <authorList>
            <person name="Ilyukhin E."/>
            <person name="Nguyen H.D.T."/>
            <person name="Castle A.J."/>
            <person name="Ellouze W."/>
        </authorList>
    </citation>
    <scope>NUCLEOTIDE SEQUENCE [LARGE SCALE GENOMIC DNA]</scope>
    <source>
        <strain evidence="2 3">FDS-564</strain>
    </source>
</reference>
<comment type="similarity">
    <text evidence="1">Belongs to the LOR family.</text>
</comment>
<dbReference type="AlphaFoldDB" id="A0AAN9UC24"/>
<evidence type="ECO:0000256" key="1">
    <source>
        <dbReference type="ARBA" id="ARBA00005437"/>
    </source>
</evidence>
<keyword evidence="3" id="KW-1185">Reference proteome</keyword>
<dbReference type="InterPro" id="IPR038595">
    <property type="entry name" value="LOR_sf"/>
</dbReference>
<organism evidence="2 3">
    <name type="scientific">Cytospora paraplurivora</name>
    <dbReference type="NCBI Taxonomy" id="2898453"/>
    <lineage>
        <taxon>Eukaryota</taxon>
        <taxon>Fungi</taxon>
        <taxon>Dikarya</taxon>
        <taxon>Ascomycota</taxon>
        <taxon>Pezizomycotina</taxon>
        <taxon>Sordariomycetes</taxon>
        <taxon>Sordariomycetidae</taxon>
        <taxon>Diaporthales</taxon>
        <taxon>Cytosporaceae</taxon>
        <taxon>Cytospora</taxon>
    </lineage>
</organism>
<dbReference type="PANTHER" id="PTHR31087:SF161">
    <property type="entry name" value="TUBBY C 2 FAMILY PROTEIN"/>
    <property type="match status" value="1"/>
</dbReference>
<comment type="caution">
    <text evidence="2">The sequence shown here is derived from an EMBL/GenBank/DDBJ whole genome shotgun (WGS) entry which is preliminary data.</text>
</comment>
<dbReference type="EMBL" id="JAJSPL020000022">
    <property type="protein sequence ID" value="KAK7739747.1"/>
    <property type="molecule type" value="Genomic_DNA"/>
</dbReference>
<gene>
    <name evidence="2" type="ORF">SLS53_005717</name>
</gene>
<dbReference type="Proteomes" id="UP001320245">
    <property type="component" value="Unassembled WGS sequence"/>
</dbReference>
<dbReference type="InterPro" id="IPR025659">
    <property type="entry name" value="Tubby-like_C"/>
</dbReference>